<proteinExistence type="predicted"/>
<name>A0A011NVK1_9PROT</name>
<keyword evidence="2" id="KW-1185">Reference proteome</keyword>
<gene>
    <name evidence="1" type="ORF">AW08_00929</name>
</gene>
<dbReference type="Proteomes" id="UP000020218">
    <property type="component" value="Unassembled WGS sequence"/>
</dbReference>
<reference evidence="1" key="1">
    <citation type="submission" date="2014-02" db="EMBL/GenBank/DDBJ databases">
        <title>Expanding our view of genomic diversity in Candidatus Accumulibacter clades.</title>
        <authorList>
            <person name="Skennerton C.T."/>
            <person name="Barr J.J."/>
            <person name="Slater F.R."/>
            <person name="Bond P.L."/>
            <person name="Tyson G.W."/>
        </authorList>
    </citation>
    <scope>NUCLEOTIDE SEQUENCE [LARGE SCALE GENOMIC DNA]</scope>
</reference>
<organism evidence="1 2">
    <name type="scientific">Candidatus Accumulibacter adjunctus</name>
    <dbReference type="NCBI Taxonomy" id="1454001"/>
    <lineage>
        <taxon>Bacteria</taxon>
        <taxon>Pseudomonadati</taxon>
        <taxon>Pseudomonadota</taxon>
        <taxon>Betaproteobacteria</taxon>
        <taxon>Candidatus Accumulibacter</taxon>
    </lineage>
</organism>
<dbReference type="AlphaFoldDB" id="A0A011NVK1"/>
<accession>A0A011NVK1</accession>
<protein>
    <submittedName>
        <fullName evidence="1">Uncharacterized protein</fullName>
    </submittedName>
</protein>
<sequence length="38" mass="4282">MLLGHPLLPLAAPLADRQRVERQAARHDIGAALLRRRE</sequence>
<evidence type="ECO:0000313" key="2">
    <source>
        <dbReference type="Proteomes" id="UP000020218"/>
    </source>
</evidence>
<evidence type="ECO:0000313" key="1">
    <source>
        <dbReference type="EMBL" id="EXI68617.1"/>
    </source>
</evidence>
<comment type="caution">
    <text evidence="1">The sequence shown here is derived from an EMBL/GenBank/DDBJ whole genome shotgun (WGS) entry which is preliminary data.</text>
</comment>
<dbReference type="EMBL" id="JFAX01000004">
    <property type="protein sequence ID" value="EXI68617.1"/>
    <property type="molecule type" value="Genomic_DNA"/>
</dbReference>